<protein>
    <submittedName>
        <fullName evidence="1">Uncharacterized protein</fullName>
    </submittedName>
</protein>
<comment type="caution">
    <text evidence="1">The sequence shown here is derived from an EMBL/GenBank/DDBJ whole genome shotgun (WGS) entry which is preliminary data.</text>
</comment>
<dbReference type="EMBL" id="QVEZ01000001">
    <property type="protein sequence ID" value="RGC07442.1"/>
    <property type="molecule type" value="Genomic_DNA"/>
</dbReference>
<accession>A0A3E2VAA8</accession>
<dbReference type="RefSeq" id="WP_117535115.1">
    <property type="nucleotide sequence ID" value="NZ_QVEZ01000001.1"/>
</dbReference>
<sequence>MKPINAEETARVFNGWLEEADSLAEREAIERCIDHIQDTPAVSQQELRSYMLPWFDPFAAPWSGKIQRAFPRAYVNMNKELILVPRSNTYVSISRCCTPDEFKAAIIENCSRLASKGYSKPLRKEHLEGVNKLLDTNFTQEDMEYIYTYLGNGIRRELCMKFVKSGYDLKVIEESV</sequence>
<organism evidence="1 2">
    <name type="scientific">Faecalibacterium prausnitzii</name>
    <dbReference type="NCBI Taxonomy" id="853"/>
    <lineage>
        <taxon>Bacteria</taxon>
        <taxon>Bacillati</taxon>
        <taxon>Bacillota</taxon>
        <taxon>Clostridia</taxon>
        <taxon>Eubacteriales</taxon>
        <taxon>Oscillospiraceae</taxon>
        <taxon>Faecalibacterium</taxon>
    </lineage>
</organism>
<reference evidence="1 2" key="1">
    <citation type="submission" date="2018-08" db="EMBL/GenBank/DDBJ databases">
        <title>A genome reference for cultivated species of the human gut microbiota.</title>
        <authorList>
            <person name="Zou Y."/>
            <person name="Xue W."/>
            <person name="Luo G."/>
        </authorList>
    </citation>
    <scope>NUCLEOTIDE SEQUENCE [LARGE SCALE GENOMIC DNA]</scope>
    <source>
        <strain evidence="1 2">AM42-11AC</strain>
    </source>
</reference>
<evidence type="ECO:0000313" key="2">
    <source>
        <dbReference type="Proteomes" id="UP000261079"/>
    </source>
</evidence>
<gene>
    <name evidence="1" type="ORF">DW905_02405</name>
</gene>
<dbReference type="AlphaFoldDB" id="A0A3E2VAA8"/>
<name>A0A3E2VAA8_9FIRM</name>
<evidence type="ECO:0000313" key="1">
    <source>
        <dbReference type="EMBL" id="RGC07442.1"/>
    </source>
</evidence>
<proteinExistence type="predicted"/>
<dbReference type="Proteomes" id="UP000261079">
    <property type="component" value="Unassembled WGS sequence"/>
</dbReference>